<evidence type="ECO:0000313" key="3">
    <source>
        <dbReference type="Proteomes" id="UP000624183"/>
    </source>
</evidence>
<feature type="region of interest" description="Disordered" evidence="1">
    <location>
        <begin position="1"/>
        <end position="67"/>
    </location>
</feature>
<gene>
    <name evidence="2" type="ORF">GCM10010328_42590</name>
</gene>
<organism evidence="2 3">
    <name type="scientific">Streptomyces rubiginosohelvolus</name>
    <dbReference type="NCBI Taxonomy" id="67362"/>
    <lineage>
        <taxon>Bacteria</taxon>
        <taxon>Bacillati</taxon>
        <taxon>Actinomycetota</taxon>
        <taxon>Actinomycetes</taxon>
        <taxon>Kitasatosporales</taxon>
        <taxon>Streptomycetaceae</taxon>
        <taxon>Streptomyces</taxon>
    </lineage>
</organism>
<accession>A0ABQ3C090</accession>
<evidence type="ECO:0000313" key="2">
    <source>
        <dbReference type="EMBL" id="GGZ63514.1"/>
    </source>
</evidence>
<protein>
    <submittedName>
        <fullName evidence="2">Uncharacterized protein</fullName>
    </submittedName>
</protein>
<proteinExistence type="predicted"/>
<feature type="compositionally biased region" description="Basic and acidic residues" evidence="1">
    <location>
        <begin position="10"/>
        <end position="21"/>
    </location>
</feature>
<dbReference type="EMBL" id="BMUW01000008">
    <property type="protein sequence ID" value="GGZ63514.1"/>
    <property type="molecule type" value="Genomic_DNA"/>
</dbReference>
<evidence type="ECO:0000256" key="1">
    <source>
        <dbReference type="SAM" id="MobiDB-lite"/>
    </source>
</evidence>
<comment type="caution">
    <text evidence="2">The sequence shown here is derived from an EMBL/GenBank/DDBJ whole genome shotgun (WGS) entry which is preliminary data.</text>
</comment>
<name>A0ABQ3C090_9ACTN</name>
<sequence>MDWTNGGMRPPDRAVSWHDGEQPSADPANQPERAPDRAPRPLYPRDRGRATALGTVAPKRAAAREWPRQVVIRPRGPLTTARPPALTSRKPLLPYLLRSR</sequence>
<dbReference type="Proteomes" id="UP000624183">
    <property type="component" value="Unassembled WGS sequence"/>
</dbReference>
<feature type="compositionally biased region" description="Basic and acidic residues" evidence="1">
    <location>
        <begin position="33"/>
        <end position="49"/>
    </location>
</feature>
<reference evidence="3" key="1">
    <citation type="journal article" date="2019" name="Int. J. Syst. Evol. Microbiol.">
        <title>The Global Catalogue of Microorganisms (GCM) 10K type strain sequencing project: providing services to taxonomists for standard genome sequencing and annotation.</title>
        <authorList>
            <consortium name="The Broad Institute Genomics Platform"/>
            <consortium name="The Broad Institute Genome Sequencing Center for Infectious Disease"/>
            <person name="Wu L."/>
            <person name="Ma J."/>
        </authorList>
    </citation>
    <scope>NUCLEOTIDE SEQUENCE [LARGE SCALE GENOMIC DNA]</scope>
    <source>
        <strain evidence="3">JCM 4602</strain>
    </source>
</reference>
<keyword evidence="3" id="KW-1185">Reference proteome</keyword>